<evidence type="ECO:0000313" key="3">
    <source>
        <dbReference type="Proteomes" id="UP001461498"/>
    </source>
</evidence>
<reference evidence="2 3" key="1">
    <citation type="submission" date="2022-12" db="EMBL/GenBank/DDBJ databases">
        <title>Chromosome-level genome assembly of true bugs.</title>
        <authorList>
            <person name="Ma L."/>
            <person name="Li H."/>
        </authorList>
    </citation>
    <scope>NUCLEOTIDE SEQUENCE [LARGE SCALE GENOMIC DNA]</scope>
    <source>
        <strain evidence="2">Lab_2022b</strain>
    </source>
</reference>
<dbReference type="Proteomes" id="UP001461498">
    <property type="component" value="Unassembled WGS sequence"/>
</dbReference>
<comment type="caution">
    <text evidence="2">The sequence shown here is derived from an EMBL/GenBank/DDBJ whole genome shotgun (WGS) entry which is preliminary data.</text>
</comment>
<dbReference type="EMBL" id="JAPXFL010000003">
    <property type="protein sequence ID" value="KAK9508575.1"/>
    <property type="molecule type" value="Genomic_DNA"/>
</dbReference>
<proteinExistence type="predicted"/>
<accession>A0AAW1DJD0</accession>
<evidence type="ECO:0000256" key="1">
    <source>
        <dbReference type="SAM" id="MobiDB-lite"/>
    </source>
</evidence>
<organism evidence="2 3">
    <name type="scientific">Rhynocoris fuscipes</name>
    <dbReference type="NCBI Taxonomy" id="488301"/>
    <lineage>
        <taxon>Eukaryota</taxon>
        <taxon>Metazoa</taxon>
        <taxon>Ecdysozoa</taxon>
        <taxon>Arthropoda</taxon>
        <taxon>Hexapoda</taxon>
        <taxon>Insecta</taxon>
        <taxon>Pterygota</taxon>
        <taxon>Neoptera</taxon>
        <taxon>Paraneoptera</taxon>
        <taxon>Hemiptera</taxon>
        <taxon>Heteroptera</taxon>
        <taxon>Panheteroptera</taxon>
        <taxon>Cimicomorpha</taxon>
        <taxon>Reduviidae</taxon>
        <taxon>Harpactorinae</taxon>
        <taxon>Harpactorini</taxon>
        <taxon>Rhynocoris</taxon>
    </lineage>
</organism>
<keyword evidence="3" id="KW-1185">Reference proteome</keyword>
<sequence>MVVTVKSTQDDNIQMMDSPQTEASRLLEAALQQMDGIISGNAWHFLFLLVKLLPMPKIKSHRNPSKIAAQDQTTPVKRR</sequence>
<feature type="region of interest" description="Disordered" evidence="1">
    <location>
        <begin position="60"/>
        <end position="79"/>
    </location>
</feature>
<protein>
    <submittedName>
        <fullName evidence="2">Uncharacterized protein</fullName>
    </submittedName>
</protein>
<name>A0AAW1DJD0_9HEMI</name>
<dbReference type="AlphaFoldDB" id="A0AAW1DJD0"/>
<gene>
    <name evidence="2" type="ORF">O3M35_006106</name>
</gene>
<evidence type="ECO:0000313" key="2">
    <source>
        <dbReference type="EMBL" id="KAK9508575.1"/>
    </source>
</evidence>
<feature type="compositionally biased region" description="Polar residues" evidence="1">
    <location>
        <begin position="70"/>
        <end position="79"/>
    </location>
</feature>